<dbReference type="AlphaFoldDB" id="A0A4R1F8Q3"/>
<dbReference type="STRING" id="1210063.GCA_001612665_05701"/>
<dbReference type="EMBL" id="SMFR01000008">
    <property type="protein sequence ID" value="TCJ89980.1"/>
    <property type="molecule type" value="Genomic_DNA"/>
</dbReference>
<dbReference type="Proteomes" id="UP000294856">
    <property type="component" value="Unassembled WGS sequence"/>
</dbReference>
<dbReference type="OrthoDB" id="4565137at2"/>
<dbReference type="Gene3D" id="3.40.1360.10">
    <property type="match status" value="1"/>
</dbReference>
<evidence type="ECO:0000256" key="1">
    <source>
        <dbReference type="SAM" id="MobiDB-lite"/>
    </source>
</evidence>
<evidence type="ECO:0000313" key="2">
    <source>
        <dbReference type="EMBL" id="TCJ89980.1"/>
    </source>
</evidence>
<organism evidence="2 3">
    <name type="scientific">Nocardia alba</name>
    <dbReference type="NCBI Taxonomy" id="225051"/>
    <lineage>
        <taxon>Bacteria</taxon>
        <taxon>Bacillati</taxon>
        <taxon>Actinomycetota</taxon>
        <taxon>Actinomycetes</taxon>
        <taxon>Mycobacteriales</taxon>
        <taxon>Nocardiaceae</taxon>
        <taxon>Nocardia</taxon>
    </lineage>
</organism>
<dbReference type="Pfam" id="PF13155">
    <property type="entry name" value="Toprim_2"/>
    <property type="match status" value="1"/>
</dbReference>
<reference evidence="2 3" key="1">
    <citation type="submission" date="2019-03" db="EMBL/GenBank/DDBJ databases">
        <title>Genomic Encyclopedia of Type Strains, Phase IV (KMG-IV): sequencing the most valuable type-strain genomes for metagenomic binning, comparative biology and taxonomic classification.</title>
        <authorList>
            <person name="Goeker M."/>
        </authorList>
    </citation>
    <scope>NUCLEOTIDE SEQUENCE [LARGE SCALE GENOMIC DNA]</scope>
    <source>
        <strain evidence="2 3">DSM 44684</strain>
    </source>
</reference>
<proteinExistence type="predicted"/>
<feature type="compositionally biased region" description="Low complexity" evidence="1">
    <location>
        <begin position="910"/>
        <end position="919"/>
    </location>
</feature>
<name>A0A4R1F8Q3_9NOCA</name>
<evidence type="ECO:0000313" key="3">
    <source>
        <dbReference type="Proteomes" id="UP000294856"/>
    </source>
</evidence>
<dbReference type="SUPFAM" id="SSF56731">
    <property type="entry name" value="DNA primase core"/>
    <property type="match status" value="1"/>
</dbReference>
<gene>
    <name evidence="2" type="ORF">DFR71_6273</name>
</gene>
<keyword evidence="3" id="KW-1185">Reference proteome</keyword>
<accession>A0A4R1F8Q3</accession>
<comment type="caution">
    <text evidence="2">The sequence shown here is derived from an EMBL/GenBank/DDBJ whole genome shotgun (WGS) entry which is preliminary data.</text>
</comment>
<dbReference type="RefSeq" id="WP_067458027.1">
    <property type="nucleotide sequence ID" value="NZ_SMFR01000008.1"/>
</dbReference>
<sequence>MTTQQPRPQGSWETITAALVSKVGEGKPSGAWTKYCCPSHEGDGRAHRPSLAVKYDSDQQRTVVRCFAGCENEQVLEAVGLEVKDMFDRRLDRAAGRGRRAYRSRPQQRPVSRSDRALEAAGLPPKQPGRPDPGRQTSPWQQVAAYPYVAADGAVVGEVIRKEAQFEHGRDKEFTQRRWNSTTGEMEAGGFAPIPYQLPQVLETIAEGGVVYVVEGEKDVAAAASAGLTATTNAGGAMSWSGEHAKWLAGAGTVVIVADHDTAGYRRADRVMASLEGLVGRVRVVQAATGKDLYDHLQLGHEIADLVPIPHLDPYTPGPAAVAAPAVSTPAAETPAVSAAPSADPAISGGSVPEYLLATSGDVPQTHSDEVDSISGSWSTFMRLFMQQLTEMARKAAEKREHAARVAREKSDREAEELAVRHATEQKAVEVRLSKLADAGLDNASRTQLAEAIVDAAAWREDSQVAAQVMGQLSHQVQQRFGVRIDPLTGEVASGTTPDLAGALMGAESDRAATARLVTAQKRMVELVSNTAVEADRKAELYAAIEAWRAHPSAKSLTELTKVMDDKGVPEKVRTQARFVAVYIGRPADVVPVADLAAVRAVQPTAELRKLPEALVDPGEEVKPRVDELLGRFQDRVKLGAPTESIRTQLAETIAVMTPEDQAAARDRGLAITKAPTQDFPALWPDHVDRDELATKIRMYATLAPQAELAAGKASDLDDAAAAGLMRQAAKHRGAITKALKSGKGLHEYERDQISAVLRDIEAGKTQTPDMLFADDRSATAVDADRATLIARDTSYAHRRQAEQMLKSNMAPEGTVRRARTELGRVIDAQTELGRGHGTLPDYERLGLDQQLGAKLAAVGVSEPLRNKVANHLDSAAGESASAGKSAQRIADRWAQRRDAVVVARSVAGAAAGAAGPDYDSPERRADLERDVRSAGVSEDSVAQRMAADAGRARPPSAAVRNARGGQRRTSPGAGVSRTQHRGRKGRGPEKGLGR</sequence>
<feature type="compositionally biased region" description="Basic and acidic residues" evidence="1">
    <location>
        <begin position="921"/>
        <end position="933"/>
    </location>
</feature>
<feature type="region of interest" description="Disordered" evidence="1">
    <location>
        <begin position="910"/>
        <end position="995"/>
    </location>
</feature>
<feature type="region of interest" description="Disordered" evidence="1">
    <location>
        <begin position="96"/>
        <end position="138"/>
    </location>
</feature>
<protein>
    <submittedName>
        <fullName evidence="2">Toprim domain-containing protein</fullName>
    </submittedName>
</protein>